<organism evidence="1 2">
    <name type="scientific">Kribbella ginsengisoli</name>
    <dbReference type="NCBI Taxonomy" id="363865"/>
    <lineage>
        <taxon>Bacteria</taxon>
        <taxon>Bacillati</taxon>
        <taxon>Actinomycetota</taxon>
        <taxon>Actinomycetes</taxon>
        <taxon>Propionibacteriales</taxon>
        <taxon>Kribbellaceae</taxon>
        <taxon>Kribbella</taxon>
    </lineage>
</organism>
<evidence type="ECO:0000313" key="2">
    <source>
        <dbReference type="Proteomes" id="UP001501222"/>
    </source>
</evidence>
<proteinExistence type="predicted"/>
<reference evidence="2" key="1">
    <citation type="journal article" date="2019" name="Int. J. Syst. Evol. Microbiol.">
        <title>The Global Catalogue of Microorganisms (GCM) 10K type strain sequencing project: providing services to taxonomists for standard genome sequencing and annotation.</title>
        <authorList>
            <consortium name="The Broad Institute Genomics Platform"/>
            <consortium name="The Broad Institute Genome Sequencing Center for Infectious Disease"/>
            <person name="Wu L."/>
            <person name="Ma J."/>
        </authorList>
    </citation>
    <scope>NUCLEOTIDE SEQUENCE [LARGE SCALE GENOMIC DNA]</scope>
    <source>
        <strain evidence="2">JCM 16928</strain>
    </source>
</reference>
<name>A0ABP6YAB7_9ACTN</name>
<accession>A0ABP6YAB7</accession>
<dbReference type="Proteomes" id="UP001501222">
    <property type="component" value="Unassembled WGS sequence"/>
</dbReference>
<comment type="caution">
    <text evidence="1">The sequence shown here is derived from an EMBL/GenBank/DDBJ whole genome shotgun (WGS) entry which is preliminary data.</text>
</comment>
<evidence type="ECO:0000313" key="1">
    <source>
        <dbReference type="EMBL" id="GAA3579421.1"/>
    </source>
</evidence>
<keyword evidence="2" id="KW-1185">Reference proteome</keyword>
<sequence>MLEGAAVDKWWGPGAARLGGKRLGRLLVMGGTGGEADYDAELLDEFGVTPVTGANWTSREAVVKPRAV</sequence>
<gene>
    <name evidence="1" type="ORF">GCM10022235_56910</name>
</gene>
<protein>
    <submittedName>
        <fullName evidence="1">Uncharacterized protein</fullName>
    </submittedName>
</protein>
<dbReference type="EMBL" id="BAABAA010000008">
    <property type="protein sequence ID" value="GAA3579421.1"/>
    <property type="molecule type" value="Genomic_DNA"/>
</dbReference>